<dbReference type="eggNOG" id="COG2856">
    <property type="taxonomic scope" value="Bacteria"/>
</dbReference>
<evidence type="ECO:0000256" key="1">
    <source>
        <dbReference type="ARBA" id="ARBA00007227"/>
    </source>
</evidence>
<dbReference type="Proteomes" id="UP000000517">
    <property type="component" value="Chromosome"/>
</dbReference>
<dbReference type="KEGG" id="fsc:FSU_2614"/>
<dbReference type="EMBL" id="CP002158">
    <property type="protein sequence ID" value="ADL26440.1"/>
    <property type="molecule type" value="Genomic_DNA"/>
</dbReference>
<dbReference type="EMBL" id="CP001792">
    <property type="protein sequence ID" value="ACX75672.1"/>
    <property type="molecule type" value="Genomic_DNA"/>
</dbReference>
<evidence type="ECO:0000313" key="6">
    <source>
        <dbReference type="Proteomes" id="UP000000517"/>
    </source>
</evidence>
<dbReference type="HOGENOM" id="CLU_055824_0_0_0"/>
<dbReference type="AlphaFoldDB" id="C9RJF5"/>
<dbReference type="GO" id="GO:0003677">
    <property type="term" value="F:DNA binding"/>
    <property type="evidence" value="ECO:0007669"/>
    <property type="project" value="UniProtKB-KW"/>
</dbReference>
<evidence type="ECO:0000313" key="4">
    <source>
        <dbReference type="EMBL" id="ACX75672.1"/>
    </source>
</evidence>
<dbReference type="InterPro" id="IPR010982">
    <property type="entry name" value="Lambda_DNA-bd_dom_sf"/>
</dbReference>
<dbReference type="PANTHER" id="PTHR36924:SF1">
    <property type="entry name" value="ANTITOXIN HIGA-1"/>
    <property type="match status" value="1"/>
</dbReference>
<dbReference type="NCBIfam" id="TIGR02607">
    <property type="entry name" value="antidote_HigA"/>
    <property type="match status" value="1"/>
</dbReference>
<dbReference type="InterPro" id="IPR013430">
    <property type="entry name" value="Toxin_antidote_HigA"/>
</dbReference>
<proteinExistence type="inferred from homology"/>
<evidence type="ECO:0000313" key="7">
    <source>
        <dbReference type="Proteomes" id="UP000001497"/>
    </source>
</evidence>
<accession>C9RJF5</accession>
<dbReference type="Gene3D" id="1.10.10.2910">
    <property type="match status" value="1"/>
</dbReference>
<dbReference type="CDD" id="cd00093">
    <property type="entry name" value="HTH_XRE"/>
    <property type="match status" value="1"/>
</dbReference>
<reference evidence="6" key="2">
    <citation type="submission" date="2010-08" db="EMBL/GenBank/DDBJ databases">
        <title>Complete sequence of Fibrobacter succinogenes subsp. succinogenes S85.</title>
        <authorList>
            <person name="Durkin A.S."/>
            <person name="Nelson K.E."/>
            <person name="Morrison M."/>
            <person name="Forsberg C.W."/>
            <person name="Wilson D.B."/>
            <person name="Russell J.B."/>
            <person name="Cann I.K.O."/>
            <person name="Mackie R.I."/>
            <person name="White B.A."/>
        </authorList>
    </citation>
    <scope>NUCLEOTIDE SEQUENCE [LARGE SCALE GENOMIC DNA]</scope>
    <source>
        <strain evidence="6">ATCC 19169 / S85</strain>
    </source>
</reference>
<evidence type="ECO:0000259" key="3">
    <source>
        <dbReference type="Pfam" id="PF06114"/>
    </source>
</evidence>
<evidence type="ECO:0000256" key="2">
    <source>
        <dbReference type="ARBA" id="ARBA00023125"/>
    </source>
</evidence>
<reference evidence="5" key="3">
    <citation type="submission" date="2010-08" db="EMBL/GenBank/DDBJ databases">
        <authorList>
            <person name="Durkin A.S."/>
            <person name="Nelson K.E."/>
            <person name="Morrison M."/>
            <person name="Forsberg C.W."/>
            <person name="Wilson D.B."/>
            <person name="Russell J.B."/>
            <person name="Cann I.K.O."/>
            <person name="Mackie R.I."/>
            <person name="White B.A."/>
        </authorList>
    </citation>
    <scope>NUCLEOTIDE SEQUENCE</scope>
    <source>
        <strain evidence="5">S85</strain>
    </source>
</reference>
<dbReference type="eggNOG" id="COG3093">
    <property type="taxonomic scope" value="Bacteria"/>
</dbReference>
<dbReference type="Proteomes" id="UP000001497">
    <property type="component" value="Chromosome"/>
</dbReference>
<reference evidence="4 7" key="1">
    <citation type="submission" date="2009-10" db="EMBL/GenBank/DDBJ databases">
        <title>Complete sequence of Fibrobacter succinogenes subsp. succinogenes S85.</title>
        <authorList>
            <consortium name="US DOE Joint Genome Institute"/>
            <person name="Lucas S."/>
            <person name="Copeland A."/>
            <person name="Lapidus A."/>
            <person name="Glavina del Rio T."/>
            <person name="Tice H."/>
            <person name="Bruce D."/>
            <person name="Goodwin L."/>
            <person name="Pitluck S."/>
            <person name="Chertkov O."/>
            <person name="Detter J.C."/>
            <person name="Han C."/>
            <person name="Tapia R."/>
            <person name="Larimer F."/>
            <person name="Land M."/>
            <person name="Hauser L."/>
            <person name="Kyrpides N."/>
            <person name="Mikhailova N."/>
            <person name="Weimer P.J."/>
            <person name="Stevenson D.M."/>
            <person name="Boyum J."/>
            <person name="Brumm P.I."/>
            <person name="Mead D."/>
        </authorList>
    </citation>
    <scope>NUCLEOTIDE SEQUENCE [LARGE SCALE GENOMIC DNA]</scope>
    <source>
        <strain evidence="7">ATCC 19169 / S85</strain>
        <strain evidence="4">S85</strain>
    </source>
</reference>
<gene>
    <name evidence="4" type="ordered locus">Fisuc_2085</name>
    <name evidence="5" type="ordered locus">FSU_2614</name>
</gene>
<dbReference type="Pfam" id="PF06114">
    <property type="entry name" value="Peptidase_M78"/>
    <property type="match status" value="1"/>
</dbReference>
<dbReference type="OrthoDB" id="9796786at2"/>
<dbReference type="PANTHER" id="PTHR36924">
    <property type="entry name" value="ANTITOXIN HIGA-1"/>
    <property type="match status" value="1"/>
</dbReference>
<dbReference type="Gene3D" id="1.10.260.40">
    <property type="entry name" value="lambda repressor-like DNA-binding domains"/>
    <property type="match status" value="1"/>
</dbReference>
<name>C9RJF5_FIBSS</name>
<sequence>MAEKKELVLWGKTSPGNILKEKLQEMDVDINDFAARIGYTPKTLNELLKAKCRVTTEMAYSLECGTGIPQYCWLNMQKQYDEDLWREKIKKSLKKQAVWRKFFPINELNPRKWIADFDNKEDVILPILKFFGVPTPKEWEDYYYKNRLKVAFRISLAETEDPYAASVWMRRGEILADEIQMEKQDDKKLRSAIKKAMPKFVELAKTDVAAWEELRRKKALPKPKVGEDFIDDGMRKLQELGATLGIKILYAQNFKSAPIHGMARWYKDIPVIQLHDRFKDRNAFWFTFFHELGHIVLHGKKDIFIKNVYYGNKNQQKDDEANCFAQKYMLQAGLEI</sequence>
<organism evidence="5 6">
    <name type="scientific">Fibrobacter succinogenes (strain ATCC 19169 / S85)</name>
    <dbReference type="NCBI Taxonomy" id="59374"/>
    <lineage>
        <taxon>Bacteria</taxon>
        <taxon>Pseudomonadati</taxon>
        <taxon>Fibrobacterota</taxon>
        <taxon>Fibrobacteria</taxon>
        <taxon>Fibrobacterales</taxon>
        <taxon>Fibrobacteraceae</taxon>
        <taxon>Fibrobacter</taxon>
    </lineage>
</organism>
<evidence type="ECO:0000313" key="5">
    <source>
        <dbReference type="EMBL" id="ADL26440.1"/>
    </source>
</evidence>
<protein>
    <submittedName>
        <fullName evidence="4">Plasmid maintenance system antidote protein, XRE family</fullName>
    </submittedName>
</protein>
<dbReference type="InterPro" id="IPR010359">
    <property type="entry name" value="IrrE_HExxH"/>
</dbReference>
<dbReference type="InterPro" id="IPR001387">
    <property type="entry name" value="Cro/C1-type_HTH"/>
</dbReference>
<keyword evidence="7" id="KW-1185">Reference proteome</keyword>
<dbReference type="SUPFAM" id="SSF47413">
    <property type="entry name" value="lambda repressor-like DNA-binding domains"/>
    <property type="match status" value="1"/>
</dbReference>
<dbReference type="KEGG" id="fsu:Fisuc_2085"/>
<feature type="domain" description="IrrE N-terminal-like" evidence="3">
    <location>
        <begin position="244"/>
        <end position="330"/>
    </location>
</feature>
<comment type="similarity">
    <text evidence="1">Belongs to the short-chain fatty acyl-CoA assimilation regulator (ScfR) family.</text>
</comment>
<dbReference type="RefSeq" id="WP_014546736.1">
    <property type="nucleotide sequence ID" value="NC_013410.1"/>
</dbReference>
<keyword evidence="2" id="KW-0238">DNA-binding</keyword>